<sequence>MLGRFLSGLKAKLVIQALLNSSRAVLEAFLRLLPGEKQHSLLPSSLSIKSKLTMVWSISAPEAVNLVFAKKVKEHAQSIKIFQRNKKIKYREKAFNLQAKPIIAKVVEVKEAQCQEAFSIRMLSGRAKTNCVEVGVPIEDNWEERVIASDEAEVGL</sequence>
<proteinExistence type="predicted"/>
<comment type="caution">
    <text evidence="1">The sequence shown here is derived from an EMBL/GenBank/DDBJ whole genome shotgun (WGS) entry which is preliminary data.</text>
</comment>
<dbReference type="AlphaFoldDB" id="A0ABD2XVU8"/>
<keyword evidence="2" id="KW-1185">Reference proteome</keyword>
<organism evidence="1 2">
    <name type="scientific">Cinchona calisaya</name>
    <dbReference type="NCBI Taxonomy" id="153742"/>
    <lineage>
        <taxon>Eukaryota</taxon>
        <taxon>Viridiplantae</taxon>
        <taxon>Streptophyta</taxon>
        <taxon>Embryophyta</taxon>
        <taxon>Tracheophyta</taxon>
        <taxon>Spermatophyta</taxon>
        <taxon>Magnoliopsida</taxon>
        <taxon>eudicotyledons</taxon>
        <taxon>Gunneridae</taxon>
        <taxon>Pentapetalae</taxon>
        <taxon>asterids</taxon>
        <taxon>lamiids</taxon>
        <taxon>Gentianales</taxon>
        <taxon>Rubiaceae</taxon>
        <taxon>Cinchonoideae</taxon>
        <taxon>Cinchoneae</taxon>
        <taxon>Cinchona</taxon>
    </lineage>
</organism>
<name>A0ABD2XVU8_9GENT</name>
<evidence type="ECO:0000313" key="1">
    <source>
        <dbReference type="EMBL" id="KAL3498090.1"/>
    </source>
</evidence>
<reference evidence="1 2" key="1">
    <citation type="submission" date="2024-11" db="EMBL/GenBank/DDBJ databases">
        <title>A near-complete genome assembly of Cinchona calisaya.</title>
        <authorList>
            <person name="Lian D.C."/>
            <person name="Zhao X.W."/>
            <person name="Wei L."/>
        </authorList>
    </citation>
    <scope>NUCLEOTIDE SEQUENCE [LARGE SCALE GENOMIC DNA]</scope>
    <source>
        <tissue evidence="1">Nenye</tissue>
    </source>
</reference>
<accession>A0ABD2XVU8</accession>
<protein>
    <submittedName>
        <fullName evidence="1">Uncharacterized protein</fullName>
    </submittedName>
</protein>
<evidence type="ECO:0000313" key="2">
    <source>
        <dbReference type="Proteomes" id="UP001630127"/>
    </source>
</evidence>
<dbReference type="EMBL" id="JBJUIK010000017">
    <property type="protein sequence ID" value="KAL3498090.1"/>
    <property type="molecule type" value="Genomic_DNA"/>
</dbReference>
<dbReference type="Proteomes" id="UP001630127">
    <property type="component" value="Unassembled WGS sequence"/>
</dbReference>
<gene>
    <name evidence="1" type="ORF">ACH5RR_040822</name>
</gene>